<gene>
    <name evidence="2" type="ORF">EV420DRAFT_1634774</name>
</gene>
<sequence length="480" mass="53698">MLLQLPVELLVKISELLSHGSQKNLRLVCKSLNDATIELVFATFVIKVTDDALLSHCAMLKELATRTTDIWRYVKVLRLTQTTTLESVLANANVPQKSAKGVAPTLHKAISSFENVTAVDWNSLKSVDDAVIVALISSICRLPSLHKFTLYMATRIRGPLPTFHLKNLTSLDLSFSGPSWDDFICNSLPSILDNSPDLSFLSLGDETIGCAGTVNTLFQSLRRPLRLKSLALHMIFVPPPSILAPHCQFLTSFGVAPAGMLPPNFWSGLQRSNIHLRSLTIDDVNAQLLDYLMSYTGVEEIRLQVPTDDAEYDELGIKFYSEVIPHHSATFRILSIRPKYEGIWSFQESMMSPILQCRNLVSLWLSLRFSDISDPIESGVVAYLLCSIKSLPKIYLLSLECPLSFPPRLPPSVTQNRWKAKHMIAQAIEAVNTIPNHDPYLALQISIEPFGCRYRAHWDAESGFSFFYAETRDTDVVYLG</sequence>
<evidence type="ECO:0000313" key="2">
    <source>
        <dbReference type="EMBL" id="KAK0470349.1"/>
    </source>
</evidence>
<evidence type="ECO:0000313" key="3">
    <source>
        <dbReference type="Proteomes" id="UP001175211"/>
    </source>
</evidence>
<dbReference type="PROSITE" id="PS50181">
    <property type="entry name" value="FBOX"/>
    <property type="match status" value="1"/>
</dbReference>
<dbReference type="AlphaFoldDB" id="A0AA39NR63"/>
<accession>A0AA39NR63</accession>
<dbReference type="Pfam" id="PF00646">
    <property type="entry name" value="F-box"/>
    <property type="match status" value="1"/>
</dbReference>
<dbReference type="RefSeq" id="XP_060340142.1">
    <property type="nucleotide sequence ID" value="XM_060476367.1"/>
</dbReference>
<evidence type="ECO:0000259" key="1">
    <source>
        <dbReference type="PROSITE" id="PS50181"/>
    </source>
</evidence>
<reference evidence="2" key="1">
    <citation type="submission" date="2023-06" db="EMBL/GenBank/DDBJ databases">
        <authorList>
            <consortium name="Lawrence Berkeley National Laboratory"/>
            <person name="Ahrendt S."/>
            <person name="Sahu N."/>
            <person name="Indic B."/>
            <person name="Wong-Bajracharya J."/>
            <person name="Merenyi Z."/>
            <person name="Ke H.-M."/>
            <person name="Monk M."/>
            <person name="Kocsube S."/>
            <person name="Drula E."/>
            <person name="Lipzen A."/>
            <person name="Balint B."/>
            <person name="Henrissat B."/>
            <person name="Andreopoulos B."/>
            <person name="Martin F.M."/>
            <person name="Harder C.B."/>
            <person name="Rigling D."/>
            <person name="Ford K.L."/>
            <person name="Foster G.D."/>
            <person name="Pangilinan J."/>
            <person name="Papanicolaou A."/>
            <person name="Barry K."/>
            <person name="LaButti K."/>
            <person name="Viragh M."/>
            <person name="Koriabine M."/>
            <person name="Yan M."/>
            <person name="Riley R."/>
            <person name="Champramary S."/>
            <person name="Plett K.L."/>
            <person name="Tsai I.J."/>
            <person name="Slot J."/>
            <person name="Sipos G."/>
            <person name="Plett J."/>
            <person name="Nagy L.G."/>
            <person name="Grigoriev I.V."/>
        </authorList>
    </citation>
    <scope>NUCLEOTIDE SEQUENCE</scope>
    <source>
        <strain evidence="2">CCBAS 213</strain>
    </source>
</reference>
<dbReference type="EMBL" id="JAUEPS010000001">
    <property type="protein sequence ID" value="KAK0470349.1"/>
    <property type="molecule type" value="Genomic_DNA"/>
</dbReference>
<comment type="caution">
    <text evidence="2">The sequence shown here is derived from an EMBL/GenBank/DDBJ whole genome shotgun (WGS) entry which is preliminary data.</text>
</comment>
<keyword evidence="3" id="KW-1185">Reference proteome</keyword>
<dbReference type="SUPFAM" id="SSF52047">
    <property type="entry name" value="RNI-like"/>
    <property type="match status" value="1"/>
</dbReference>
<dbReference type="GeneID" id="85359915"/>
<dbReference type="InterPro" id="IPR032675">
    <property type="entry name" value="LRR_dom_sf"/>
</dbReference>
<dbReference type="Proteomes" id="UP001175211">
    <property type="component" value="Unassembled WGS sequence"/>
</dbReference>
<dbReference type="InterPro" id="IPR001810">
    <property type="entry name" value="F-box_dom"/>
</dbReference>
<name>A0AA39NR63_ARMTA</name>
<feature type="domain" description="F-box" evidence="1">
    <location>
        <begin position="1"/>
        <end position="44"/>
    </location>
</feature>
<protein>
    <recommendedName>
        <fullName evidence="1">F-box domain-containing protein</fullName>
    </recommendedName>
</protein>
<dbReference type="Gene3D" id="3.80.10.10">
    <property type="entry name" value="Ribonuclease Inhibitor"/>
    <property type="match status" value="1"/>
</dbReference>
<organism evidence="2 3">
    <name type="scientific">Armillaria tabescens</name>
    <name type="common">Ringless honey mushroom</name>
    <name type="synonym">Agaricus tabescens</name>
    <dbReference type="NCBI Taxonomy" id="1929756"/>
    <lineage>
        <taxon>Eukaryota</taxon>
        <taxon>Fungi</taxon>
        <taxon>Dikarya</taxon>
        <taxon>Basidiomycota</taxon>
        <taxon>Agaricomycotina</taxon>
        <taxon>Agaricomycetes</taxon>
        <taxon>Agaricomycetidae</taxon>
        <taxon>Agaricales</taxon>
        <taxon>Marasmiineae</taxon>
        <taxon>Physalacriaceae</taxon>
        <taxon>Desarmillaria</taxon>
    </lineage>
</organism>
<proteinExistence type="predicted"/>